<dbReference type="Gene3D" id="3.40.109.10">
    <property type="entry name" value="NADH Oxidase"/>
    <property type="match status" value="1"/>
</dbReference>
<dbReference type="PANTHER" id="PTHR43673">
    <property type="entry name" value="NAD(P)H NITROREDUCTASE YDGI-RELATED"/>
    <property type="match status" value="1"/>
</dbReference>
<organism evidence="4">
    <name type="scientific">marine sediment metagenome</name>
    <dbReference type="NCBI Taxonomy" id="412755"/>
    <lineage>
        <taxon>unclassified sequences</taxon>
        <taxon>metagenomes</taxon>
        <taxon>ecological metagenomes</taxon>
    </lineage>
</organism>
<evidence type="ECO:0000256" key="2">
    <source>
        <dbReference type="ARBA" id="ARBA00023002"/>
    </source>
</evidence>
<dbReference type="GO" id="GO:0016491">
    <property type="term" value="F:oxidoreductase activity"/>
    <property type="evidence" value="ECO:0007669"/>
    <property type="project" value="UniProtKB-KW"/>
</dbReference>
<feature type="domain" description="Nitroreductase" evidence="3">
    <location>
        <begin position="7"/>
        <end position="164"/>
    </location>
</feature>
<dbReference type="PANTHER" id="PTHR43673:SF10">
    <property type="entry name" value="NADH DEHYDROGENASE_NAD(P)H NITROREDUCTASE XCC3605-RELATED"/>
    <property type="match status" value="1"/>
</dbReference>
<dbReference type="Pfam" id="PF00881">
    <property type="entry name" value="Nitroreductase"/>
    <property type="match status" value="1"/>
</dbReference>
<gene>
    <name evidence="4" type="ORF">S06H3_11843</name>
</gene>
<name>X1LNP7_9ZZZZ</name>
<evidence type="ECO:0000313" key="4">
    <source>
        <dbReference type="EMBL" id="GAI03995.1"/>
    </source>
</evidence>
<evidence type="ECO:0000259" key="3">
    <source>
        <dbReference type="Pfam" id="PF00881"/>
    </source>
</evidence>
<accession>X1LNP7</accession>
<dbReference type="InterPro" id="IPR029479">
    <property type="entry name" value="Nitroreductase"/>
</dbReference>
<evidence type="ECO:0000256" key="1">
    <source>
        <dbReference type="ARBA" id="ARBA00007118"/>
    </source>
</evidence>
<keyword evidence="2" id="KW-0560">Oxidoreductase</keyword>
<sequence length="189" mass="20501">MEVLEAIKTRRSIREYKTTPLDDKTVELVLEAARWAPSWKNSQCRRIIVVRDEKIKNSLADTLVGDPASGSPNPSAKSIRKAPVAIVACAELGKSGYHEGKPATDKGESWYMFDVALAMQNLFLAAHSLGLGTVPVGLFDTEKVASVLGVPEGFCVVLIAPLGYPEGEAAPKKRKELSEIVSYDKFGIV</sequence>
<dbReference type="AlphaFoldDB" id="X1LNP7"/>
<comment type="caution">
    <text evidence="4">The sequence shown here is derived from an EMBL/GenBank/DDBJ whole genome shotgun (WGS) entry which is preliminary data.</text>
</comment>
<reference evidence="4" key="1">
    <citation type="journal article" date="2014" name="Front. Microbiol.">
        <title>High frequency of phylogenetically diverse reductive dehalogenase-homologous genes in deep subseafloor sedimentary metagenomes.</title>
        <authorList>
            <person name="Kawai M."/>
            <person name="Futagami T."/>
            <person name="Toyoda A."/>
            <person name="Takaki Y."/>
            <person name="Nishi S."/>
            <person name="Hori S."/>
            <person name="Arai W."/>
            <person name="Tsubouchi T."/>
            <person name="Morono Y."/>
            <person name="Uchiyama I."/>
            <person name="Ito T."/>
            <person name="Fujiyama A."/>
            <person name="Inagaki F."/>
            <person name="Takami H."/>
        </authorList>
    </citation>
    <scope>NUCLEOTIDE SEQUENCE</scope>
    <source>
        <strain evidence="4">Expedition CK06-06</strain>
    </source>
</reference>
<proteinExistence type="inferred from homology"/>
<dbReference type="InterPro" id="IPR000415">
    <property type="entry name" value="Nitroreductase-like"/>
</dbReference>
<comment type="similarity">
    <text evidence="1">Belongs to the nitroreductase family.</text>
</comment>
<dbReference type="SUPFAM" id="SSF55469">
    <property type="entry name" value="FMN-dependent nitroreductase-like"/>
    <property type="match status" value="1"/>
</dbReference>
<protein>
    <recommendedName>
        <fullName evidence="3">Nitroreductase domain-containing protein</fullName>
    </recommendedName>
</protein>
<dbReference type="EMBL" id="BARV01005822">
    <property type="protein sequence ID" value="GAI03995.1"/>
    <property type="molecule type" value="Genomic_DNA"/>
</dbReference>